<dbReference type="PROSITE" id="PS51375">
    <property type="entry name" value="PPR"/>
    <property type="match status" value="3"/>
</dbReference>
<evidence type="ECO:0000256" key="1">
    <source>
        <dbReference type="ARBA" id="ARBA00022737"/>
    </source>
</evidence>
<dbReference type="GO" id="GO:0003723">
    <property type="term" value="F:RNA binding"/>
    <property type="evidence" value="ECO:0007669"/>
    <property type="project" value="InterPro"/>
</dbReference>
<feature type="repeat" description="PPR" evidence="2">
    <location>
        <begin position="331"/>
        <end position="365"/>
    </location>
</feature>
<dbReference type="Pfam" id="PF20431">
    <property type="entry name" value="E_motif"/>
    <property type="match status" value="1"/>
</dbReference>
<dbReference type="Pfam" id="PF01535">
    <property type="entry name" value="PPR"/>
    <property type="match status" value="3"/>
</dbReference>
<evidence type="ECO:0000313" key="4">
    <source>
        <dbReference type="Proteomes" id="UP001141806"/>
    </source>
</evidence>
<feature type="repeat" description="PPR" evidence="2">
    <location>
        <begin position="127"/>
        <end position="157"/>
    </location>
</feature>
<dbReference type="OrthoDB" id="1372509at2759"/>
<proteinExistence type="predicted"/>
<dbReference type="PANTHER" id="PTHR24015:SF1063">
    <property type="entry name" value="OS12G0156900 PROTEIN"/>
    <property type="match status" value="1"/>
</dbReference>
<dbReference type="Proteomes" id="UP001141806">
    <property type="component" value="Unassembled WGS sequence"/>
</dbReference>
<organism evidence="3 4">
    <name type="scientific">Protea cynaroides</name>
    <dbReference type="NCBI Taxonomy" id="273540"/>
    <lineage>
        <taxon>Eukaryota</taxon>
        <taxon>Viridiplantae</taxon>
        <taxon>Streptophyta</taxon>
        <taxon>Embryophyta</taxon>
        <taxon>Tracheophyta</taxon>
        <taxon>Spermatophyta</taxon>
        <taxon>Magnoliopsida</taxon>
        <taxon>Proteales</taxon>
        <taxon>Proteaceae</taxon>
        <taxon>Protea</taxon>
    </lineage>
</organism>
<dbReference type="PANTHER" id="PTHR24015">
    <property type="entry name" value="OS07G0578800 PROTEIN-RELATED"/>
    <property type="match status" value="1"/>
</dbReference>
<evidence type="ECO:0000256" key="2">
    <source>
        <dbReference type="PROSITE-ProRule" id="PRU00708"/>
    </source>
</evidence>
<dbReference type="EMBL" id="JAMYWD010000005">
    <property type="protein sequence ID" value="KAJ4969991.1"/>
    <property type="molecule type" value="Genomic_DNA"/>
</dbReference>
<protein>
    <recommendedName>
        <fullName evidence="5">Chlororespiratory reduction 21</fullName>
    </recommendedName>
</protein>
<gene>
    <name evidence="3" type="ORF">NE237_003090</name>
</gene>
<comment type="caution">
    <text evidence="3">The sequence shown here is derived from an EMBL/GenBank/DDBJ whole genome shotgun (WGS) entry which is preliminary data.</text>
</comment>
<dbReference type="InterPro" id="IPR011990">
    <property type="entry name" value="TPR-like_helical_dom_sf"/>
</dbReference>
<dbReference type="FunFam" id="1.25.40.10:FF:000031">
    <property type="entry name" value="Pentatricopeptide repeat-containing protein mitochondrial"/>
    <property type="match status" value="1"/>
</dbReference>
<sequence>MLQKPFTFLSLKQLNQIHAHIIKFSKPNLLNSLLRSLVQTNAPHDALLLYNQMLYEPTSHDHFTYTYALKACSLLHSVLKGQEIHARILTSGHHSDIFIQNTLLNLYVDFGEIISACRVFETISKPDVVTWTSMISGLAKSGFQEEALMAFVSMDVKPNSMTLVCILSACARLRALDKGKAIHAYCLRFLNGDNIIVDNAILELYVKCGALVTAHHLFETMPKRDVVSWTTIVCGYAQNGFYQEAINVFRKMVNEDEVEPNEATIVSVLSACASVGSLSLGQWVHAYVDGIKSVHDVSLDGHVGNALVNMYAKCGSMGIALRMFNRLACKDLISWSTIIGGMAMNGYGMQALQMFSLMLCNGIAPDGVTFLGLLSACSHARLVDQGRSFFTAMRDVYGIKPKIEHYACMVDLYGRAGLIDEAESFIRELPMKPDGVVWAALLNACKIHGDGRLDERLARCLLGATNVSGGTFALLSNTYACAKRWEEFHRVRLVMRCMGVRKTPGCSWVEVHGFHS</sequence>
<name>A0A9Q0KGR1_9MAGN</name>
<dbReference type="FunFam" id="1.25.40.10:FF:001645">
    <property type="entry name" value="Os04g0676200 protein"/>
    <property type="match status" value="1"/>
</dbReference>
<dbReference type="InterPro" id="IPR046960">
    <property type="entry name" value="PPR_At4g14850-like_plant"/>
</dbReference>
<feature type="repeat" description="PPR" evidence="2">
    <location>
        <begin position="225"/>
        <end position="259"/>
    </location>
</feature>
<accession>A0A9Q0KGR1</accession>
<dbReference type="InterPro" id="IPR002885">
    <property type="entry name" value="PPR_rpt"/>
</dbReference>
<dbReference type="InterPro" id="IPR046848">
    <property type="entry name" value="E_motif"/>
</dbReference>
<keyword evidence="1" id="KW-0677">Repeat</keyword>
<evidence type="ECO:0008006" key="5">
    <source>
        <dbReference type="Google" id="ProtNLM"/>
    </source>
</evidence>
<dbReference type="GO" id="GO:0009451">
    <property type="term" value="P:RNA modification"/>
    <property type="evidence" value="ECO:0007669"/>
    <property type="project" value="InterPro"/>
</dbReference>
<reference evidence="3" key="1">
    <citation type="journal article" date="2023" name="Plant J.">
        <title>The genome of the king protea, Protea cynaroides.</title>
        <authorList>
            <person name="Chang J."/>
            <person name="Duong T.A."/>
            <person name="Schoeman C."/>
            <person name="Ma X."/>
            <person name="Roodt D."/>
            <person name="Barker N."/>
            <person name="Li Z."/>
            <person name="Van de Peer Y."/>
            <person name="Mizrachi E."/>
        </authorList>
    </citation>
    <scope>NUCLEOTIDE SEQUENCE</scope>
    <source>
        <tissue evidence="3">Young leaves</tissue>
    </source>
</reference>
<evidence type="ECO:0000313" key="3">
    <source>
        <dbReference type="EMBL" id="KAJ4969991.1"/>
    </source>
</evidence>
<keyword evidence="4" id="KW-1185">Reference proteome</keyword>
<dbReference type="NCBIfam" id="TIGR00756">
    <property type="entry name" value="PPR"/>
    <property type="match status" value="2"/>
</dbReference>
<dbReference type="Pfam" id="PF13041">
    <property type="entry name" value="PPR_2"/>
    <property type="match status" value="2"/>
</dbReference>
<dbReference type="AlphaFoldDB" id="A0A9Q0KGR1"/>
<dbReference type="Gene3D" id="1.25.40.10">
    <property type="entry name" value="Tetratricopeptide repeat domain"/>
    <property type="match status" value="3"/>
</dbReference>
<dbReference type="FunFam" id="1.25.40.10:FF:000090">
    <property type="entry name" value="Pentatricopeptide repeat-containing protein, chloroplastic"/>
    <property type="match status" value="1"/>
</dbReference>